<feature type="compositionally biased region" description="Polar residues" evidence="1">
    <location>
        <begin position="442"/>
        <end position="455"/>
    </location>
</feature>
<name>A0AAD2FXT7_9STRA</name>
<feature type="region of interest" description="Disordered" evidence="1">
    <location>
        <begin position="421"/>
        <end position="463"/>
    </location>
</feature>
<sequence>MASTKETTVPASDETTDTQEPPLSSSPSPSSPSAQNDHAPPSQDQQTAQDAVDKIPSSNFEISTSSLYSLSSGTSLQSNDDDTMDNNNNNNNITKKEEPPYIYNGNPPQLRDLGRRIQHVQIDPSLQRLPARCFARCFGLRTVEFTTTTTTNSKNTIVQLEEIGEEAFLLCRNLLEISIPPSLPYLPYAAMSGCGRLTQVTLQEGLIKIGMQAFQQCSKLQTIELPSTMVELGNAAFKGCYDLEHVIFRGDGNDDSTNSSHSPQSQRQRLKRIPAHTFCMCHSLTEIELPSSVEELGDECFSNCVSLQVVKKRKKKNDNHSNEEDSEKVTIGHGCFLQCMSLKELLLVDNATTNTPTSSGVSSVSSSLLEISSIGEMAFEGCGQLASKYKELRPTRKMSLQSRESIRKSLMAMMPAAASSFNSSSPSAAAAAAAGGGGGGNDSTSKMTTNQSSSGRAIKSRLG</sequence>
<dbReference type="InterPro" id="IPR026906">
    <property type="entry name" value="LRR_5"/>
</dbReference>
<dbReference type="EMBL" id="CAKOGP040001903">
    <property type="protein sequence ID" value="CAJ1956007.1"/>
    <property type="molecule type" value="Genomic_DNA"/>
</dbReference>
<comment type="caution">
    <text evidence="2">The sequence shown here is derived from an EMBL/GenBank/DDBJ whole genome shotgun (WGS) entry which is preliminary data.</text>
</comment>
<dbReference type="PANTHER" id="PTHR45661">
    <property type="entry name" value="SURFACE ANTIGEN"/>
    <property type="match status" value="1"/>
</dbReference>
<dbReference type="AlphaFoldDB" id="A0AAD2FXT7"/>
<gene>
    <name evidence="2" type="ORF">CYCCA115_LOCUS16027</name>
</gene>
<feature type="compositionally biased region" description="Low complexity" evidence="1">
    <location>
        <begin position="21"/>
        <end position="33"/>
    </location>
</feature>
<reference evidence="2" key="1">
    <citation type="submission" date="2023-08" db="EMBL/GenBank/DDBJ databases">
        <authorList>
            <person name="Audoor S."/>
            <person name="Bilcke G."/>
        </authorList>
    </citation>
    <scope>NUCLEOTIDE SEQUENCE</scope>
</reference>
<dbReference type="SUPFAM" id="SSF52058">
    <property type="entry name" value="L domain-like"/>
    <property type="match status" value="1"/>
</dbReference>
<dbReference type="InterPro" id="IPR053139">
    <property type="entry name" value="Surface_bspA-like"/>
</dbReference>
<evidence type="ECO:0000313" key="2">
    <source>
        <dbReference type="EMBL" id="CAJ1956007.1"/>
    </source>
</evidence>
<feature type="compositionally biased region" description="Low complexity" evidence="1">
    <location>
        <begin position="421"/>
        <end position="433"/>
    </location>
</feature>
<evidence type="ECO:0000313" key="3">
    <source>
        <dbReference type="Proteomes" id="UP001295423"/>
    </source>
</evidence>
<protein>
    <submittedName>
        <fullName evidence="2">Uncharacterized protein</fullName>
    </submittedName>
</protein>
<dbReference type="Pfam" id="PF13306">
    <property type="entry name" value="LRR_5"/>
    <property type="match status" value="3"/>
</dbReference>
<feature type="region of interest" description="Disordered" evidence="1">
    <location>
        <begin position="70"/>
        <end position="109"/>
    </location>
</feature>
<keyword evidence="3" id="KW-1185">Reference proteome</keyword>
<feature type="compositionally biased region" description="Polar residues" evidence="1">
    <location>
        <begin position="1"/>
        <end position="10"/>
    </location>
</feature>
<organism evidence="2 3">
    <name type="scientific">Cylindrotheca closterium</name>
    <dbReference type="NCBI Taxonomy" id="2856"/>
    <lineage>
        <taxon>Eukaryota</taxon>
        <taxon>Sar</taxon>
        <taxon>Stramenopiles</taxon>
        <taxon>Ochrophyta</taxon>
        <taxon>Bacillariophyta</taxon>
        <taxon>Bacillariophyceae</taxon>
        <taxon>Bacillariophycidae</taxon>
        <taxon>Bacillariales</taxon>
        <taxon>Bacillariaceae</taxon>
        <taxon>Cylindrotheca</taxon>
    </lineage>
</organism>
<dbReference type="InterPro" id="IPR032675">
    <property type="entry name" value="LRR_dom_sf"/>
</dbReference>
<dbReference type="Proteomes" id="UP001295423">
    <property type="component" value="Unassembled WGS sequence"/>
</dbReference>
<dbReference type="PANTHER" id="PTHR45661:SF3">
    <property type="entry name" value="IG-LIKE DOMAIN-CONTAINING PROTEIN"/>
    <property type="match status" value="1"/>
</dbReference>
<accession>A0AAD2FXT7</accession>
<proteinExistence type="predicted"/>
<evidence type="ECO:0000256" key="1">
    <source>
        <dbReference type="SAM" id="MobiDB-lite"/>
    </source>
</evidence>
<feature type="region of interest" description="Disordered" evidence="1">
    <location>
        <begin position="1"/>
        <end position="53"/>
    </location>
</feature>
<dbReference type="Gene3D" id="3.80.10.10">
    <property type="entry name" value="Ribonuclease Inhibitor"/>
    <property type="match status" value="2"/>
</dbReference>